<dbReference type="Proteomes" id="UP000287171">
    <property type="component" value="Unassembled WGS sequence"/>
</dbReference>
<keyword evidence="1" id="KW-1133">Transmembrane helix</keyword>
<protein>
    <submittedName>
        <fullName evidence="2">Uncharacterized protein</fullName>
    </submittedName>
</protein>
<sequence length="97" mass="10681">MKEDVPVGIQVAITPTEFLLSVLLVFLMGWMIVFAYLALRRAPEPVAEARISPVVPQQKSTPAMNKAVPTQLPKVRSMEAIHAELSAKEAVLEQSVR</sequence>
<keyword evidence="1" id="KW-0812">Transmembrane</keyword>
<feature type="transmembrane region" description="Helical" evidence="1">
    <location>
        <begin position="18"/>
        <end position="39"/>
    </location>
</feature>
<gene>
    <name evidence="2" type="ORF">KDA_11720</name>
</gene>
<evidence type="ECO:0000313" key="2">
    <source>
        <dbReference type="EMBL" id="GCE25688.1"/>
    </source>
</evidence>
<keyword evidence="1" id="KW-0472">Membrane</keyword>
<organism evidence="2 3">
    <name type="scientific">Dictyobacter alpinus</name>
    <dbReference type="NCBI Taxonomy" id="2014873"/>
    <lineage>
        <taxon>Bacteria</taxon>
        <taxon>Bacillati</taxon>
        <taxon>Chloroflexota</taxon>
        <taxon>Ktedonobacteria</taxon>
        <taxon>Ktedonobacterales</taxon>
        <taxon>Dictyobacteraceae</taxon>
        <taxon>Dictyobacter</taxon>
    </lineage>
</organism>
<evidence type="ECO:0000256" key="1">
    <source>
        <dbReference type="SAM" id="Phobius"/>
    </source>
</evidence>
<name>A0A402B2X6_9CHLR</name>
<evidence type="ECO:0000313" key="3">
    <source>
        <dbReference type="Proteomes" id="UP000287171"/>
    </source>
</evidence>
<dbReference type="EMBL" id="BIFT01000001">
    <property type="protein sequence ID" value="GCE25688.1"/>
    <property type="molecule type" value="Genomic_DNA"/>
</dbReference>
<accession>A0A402B2X6</accession>
<dbReference type="AlphaFoldDB" id="A0A402B2X6"/>
<keyword evidence="3" id="KW-1185">Reference proteome</keyword>
<reference evidence="3" key="1">
    <citation type="submission" date="2018-12" db="EMBL/GenBank/DDBJ databases">
        <title>Tengunoibacter tsumagoiensis gen. nov., sp. nov., Dictyobacter kobayashii sp. nov., D. alpinus sp. nov., and D. joshuensis sp. nov. and description of Dictyobacteraceae fam. nov. within the order Ktedonobacterales isolated from Tengu-no-mugimeshi.</title>
        <authorList>
            <person name="Wang C.M."/>
            <person name="Zheng Y."/>
            <person name="Sakai Y."/>
            <person name="Toyoda A."/>
            <person name="Minakuchi Y."/>
            <person name="Abe K."/>
            <person name="Yokota A."/>
            <person name="Yabe S."/>
        </authorList>
    </citation>
    <scope>NUCLEOTIDE SEQUENCE [LARGE SCALE GENOMIC DNA]</scope>
    <source>
        <strain evidence="3">Uno16</strain>
    </source>
</reference>
<proteinExistence type="predicted"/>
<comment type="caution">
    <text evidence="2">The sequence shown here is derived from an EMBL/GenBank/DDBJ whole genome shotgun (WGS) entry which is preliminary data.</text>
</comment>